<proteinExistence type="predicted"/>
<gene>
    <name evidence="1" type="ORF">CLUMA_CG019783</name>
</gene>
<accession>A0A1J1J256</accession>
<organism evidence="1 2">
    <name type="scientific">Clunio marinus</name>
    <dbReference type="NCBI Taxonomy" id="568069"/>
    <lineage>
        <taxon>Eukaryota</taxon>
        <taxon>Metazoa</taxon>
        <taxon>Ecdysozoa</taxon>
        <taxon>Arthropoda</taxon>
        <taxon>Hexapoda</taxon>
        <taxon>Insecta</taxon>
        <taxon>Pterygota</taxon>
        <taxon>Neoptera</taxon>
        <taxon>Endopterygota</taxon>
        <taxon>Diptera</taxon>
        <taxon>Nematocera</taxon>
        <taxon>Chironomoidea</taxon>
        <taxon>Chironomidae</taxon>
        <taxon>Clunio</taxon>
    </lineage>
</organism>
<name>A0A1J1J256_9DIPT</name>
<dbReference type="AlphaFoldDB" id="A0A1J1J256"/>
<evidence type="ECO:0000313" key="1">
    <source>
        <dbReference type="EMBL" id="CRL06416.1"/>
    </source>
</evidence>
<sequence>MIVCAITMIKKFHPAMLIENRIIKIESGLIIGEDNEGFYAYRGIPYAESPEGDLSMIISHTVMLE</sequence>
<dbReference type="Proteomes" id="UP000183832">
    <property type="component" value="Unassembled WGS sequence"/>
</dbReference>
<evidence type="ECO:0000313" key="2">
    <source>
        <dbReference type="Proteomes" id="UP000183832"/>
    </source>
</evidence>
<dbReference type="Gene3D" id="3.40.50.1820">
    <property type="entry name" value="alpha/beta hydrolase"/>
    <property type="match status" value="1"/>
</dbReference>
<dbReference type="OrthoDB" id="19653at2759"/>
<dbReference type="EMBL" id="CVRI01000067">
    <property type="protein sequence ID" value="CRL06416.1"/>
    <property type="molecule type" value="Genomic_DNA"/>
</dbReference>
<keyword evidence="2" id="KW-1185">Reference proteome</keyword>
<dbReference type="InterPro" id="IPR029058">
    <property type="entry name" value="AB_hydrolase_fold"/>
</dbReference>
<dbReference type="SUPFAM" id="SSF53474">
    <property type="entry name" value="alpha/beta-Hydrolases"/>
    <property type="match status" value="1"/>
</dbReference>
<protein>
    <submittedName>
        <fullName evidence="1">CLUMA_CG019783, isoform A</fullName>
    </submittedName>
</protein>
<reference evidence="1 2" key="1">
    <citation type="submission" date="2015-04" db="EMBL/GenBank/DDBJ databases">
        <authorList>
            <person name="Syromyatnikov M.Y."/>
            <person name="Popov V.N."/>
        </authorList>
    </citation>
    <scope>NUCLEOTIDE SEQUENCE [LARGE SCALE GENOMIC DNA]</scope>
</reference>